<dbReference type="InterPro" id="IPR044058">
    <property type="entry name" value="Lipoprotein_23"/>
</dbReference>
<evidence type="ECO:0008006" key="3">
    <source>
        <dbReference type="Google" id="ProtNLM"/>
    </source>
</evidence>
<gene>
    <name evidence="1" type="ORF">SGLAU_02400</name>
</gene>
<dbReference type="eggNOG" id="ENOG5033YVI">
    <property type="taxonomic scope" value="Bacteria"/>
</dbReference>
<organism evidence="1 2">
    <name type="scientific">Streptomyces glaucescens</name>
    <dbReference type="NCBI Taxonomy" id="1907"/>
    <lineage>
        <taxon>Bacteria</taxon>
        <taxon>Bacillati</taxon>
        <taxon>Actinomycetota</taxon>
        <taxon>Actinomycetes</taxon>
        <taxon>Kitasatosporales</taxon>
        <taxon>Streptomycetaceae</taxon>
        <taxon>Streptomyces</taxon>
    </lineage>
</organism>
<dbReference type="AlphaFoldDB" id="A0A089X0H4"/>
<evidence type="ECO:0000313" key="2">
    <source>
        <dbReference type="Proteomes" id="UP000029482"/>
    </source>
</evidence>
<name>A0A089X0H4_STRGA</name>
<dbReference type="Proteomes" id="UP000029482">
    <property type="component" value="Chromosome"/>
</dbReference>
<sequence>MQVGVGTAGRLVASAALGAMVLTGCSDTAAPDAEVSSTVSAGASRDAADADAVGAGRGGSIGTAGSACELPVAFDVAARWEAEAIDTAGAEAAVTGPEGDGAKGEDGGVDKELAAEIAASLLRQGPVVAVCEVDAKPAGHIGFLRVFTGEPGDEDARTVLEAFVTAEVSDEVSIGEREYRTFRSGGLTGVEVSYLRTSEILEETKQQHALAVTTAEGPVVLHLGGLDDEEHKAMLPAFELAKRTLRTS</sequence>
<protein>
    <recommendedName>
        <fullName evidence="3">Lipoprotein</fullName>
    </recommendedName>
</protein>
<dbReference type="RefSeq" id="WP_043497898.1">
    <property type="nucleotide sequence ID" value="NZ_CP009438.1"/>
</dbReference>
<evidence type="ECO:0000313" key="1">
    <source>
        <dbReference type="EMBL" id="AIR96508.1"/>
    </source>
</evidence>
<proteinExistence type="predicted"/>
<dbReference type="OrthoDB" id="3695526at2"/>
<accession>A0A089X0H4</accession>
<dbReference type="HOGENOM" id="CLU_113328_0_0_11"/>
<dbReference type="KEGG" id="sgu:SGLAU_02400"/>
<dbReference type="Pfam" id="PF18966">
    <property type="entry name" value="Lipoprotein_23"/>
    <property type="match status" value="1"/>
</dbReference>
<dbReference type="EMBL" id="CP009438">
    <property type="protein sequence ID" value="AIR96508.1"/>
    <property type="molecule type" value="Genomic_DNA"/>
</dbReference>
<dbReference type="STRING" id="1907.SGLAU_02400"/>
<keyword evidence="2" id="KW-1185">Reference proteome</keyword>
<reference evidence="2" key="1">
    <citation type="journal article" date="2015" name="J. Biotechnol.">
        <title>Complete genome sequence of the actinobacterium Streptomyces glaucescens GLA.O (DSM 40922) consisting of a linear chromosome and one linear plasmid.</title>
        <authorList>
            <person name="Ortseifen V."/>
            <person name="Winkler A."/>
            <person name="Albersmeier A."/>
            <person name="Wendler S."/>
            <person name="Puhler A."/>
            <person name="Kalinowski J."/>
            <person name="Ruckert C."/>
        </authorList>
    </citation>
    <scope>NUCLEOTIDE SEQUENCE [LARGE SCALE GENOMIC DNA]</scope>
    <source>
        <strain evidence="2">DSM 40922 / GLA O</strain>
    </source>
</reference>